<dbReference type="EMBL" id="ML208310">
    <property type="protein sequence ID" value="TFK70590.1"/>
    <property type="molecule type" value="Genomic_DNA"/>
</dbReference>
<dbReference type="Proteomes" id="UP000308600">
    <property type="component" value="Unassembled WGS sequence"/>
</dbReference>
<name>A0ACD3AXY6_9AGAR</name>
<gene>
    <name evidence="1" type="ORF">BDN72DRAFT_818492</name>
</gene>
<organism evidence="1 2">
    <name type="scientific">Pluteus cervinus</name>
    <dbReference type="NCBI Taxonomy" id="181527"/>
    <lineage>
        <taxon>Eukaryota</taxon>
        <taxon>Fungi</taxon>
        <taxon>Dikarya</taxon>
        <taxon>Basidiomycota</taxon>
        <taxon>Agaricomycotina</taxon>
        <taxon>Agaricomycetes</taxon>
        <taxon>Agaricomycetidae</taxon>
        <taxon>Agaricales</taxon>
        <taxon>Pluteineae</taxon>
        <taxon>Pluteaceae</taxon>
        <taxon>Pluteus</taxon>
    </lineage>
</organism>
<keyword evidence="2" id="KW-1185">Reference proteome</keyword>
<evidence type="ECO:0000313" key="1">
    <source>
        <dbReference type="EMBL" id="TFK70590.1"/>
    </source>
</evidence>
<protein>
    <submittedName>
        <fullName evidence="1">HlyIII-domain-containing protein</fullName>
    </submittedName>
</protein>
<reference evidence="1 2" key="1">
    <citation type="journal article" date="2019" name="Nat. Ecol. Evol.">
        <title>Megaphylogeny resolves global patterns of mushroom evolution.</title>
        <authorList>
            <person name="Varga T."/>
            <person name="Krizsan K."/>
            <person name="Foldi C."/>
            <person name="Dima B."/>
            <person name="Sanchez-Garcia M."/>
            <person name="Sanchez-Ramirez S."/>
            <person name="Szollosi G.J."/>
            <person name="Szarkandi J.G."/>
            <person name="Papp V."/>
            <person name="Albert L."/>
            <person name="Andreopoulos W."/>
            <person name="Angelini C."/>
            <person name="Antonin V."/>
            <person name="Barry K.W."/>
            <person name="Bougher N.L."/>
            <person name="Buchanan P."/>
            <person name="Buyck B."/>
            <person name="Bense V."/>
            <person name="Catcheside P."/>
            <person name="Chovatia M."/>
            <person name="Cooper J."/>
            <person name="Damon W."/>
            <person name="Desjardin D."/>
            <person name="Finy P."/>
            <person name="Geml J."/>
            <person name="Haridas S."/>
            <person name="Hughes K."/>
            <person name="Justo A."/>
            <person name="Karasinski D."/>
            <person name="Kautmanova I."/>
            <person name="Kiss B."/>
            <person name="Kocsube S."/>
            <person name="Kotiranta H."/>
            <person name="LaButti K.M."/>
            <person name="Lechner B.E."/>
            <person name="Liimatainen K."/>
            <person name="Lipzen A."/>
            <person name="Lukacs Z."/>
            <person name="Mihaltcheva S."/>
            <person name="Morgado L.N."/>
            <person name="Niskanen T."/>
            <person name="Noordeloos M.E."/>
            <person name="Ohm R.A."/>
            <person name="Ortiz-Santana B."/>
            <person name="Ovrebo C."/>
            <person name="Racz N."/>
            <person name="Riley R."/>
            <person name="Savchenko A."/>
            <person name="Shiryaev A."/>
            <person name="Soop K."/>
            <person name="Spirin V."/>
            <person name="Szebenyi C."/>
            <person name="Tomsovsky M."/>
            <person name="Tulloss R.E."/>
            <person name="Uehling J."/>
            <person name="Grigoriev I.V."/>
            <person name="Vagvolgyi C."/>
            <person name="Papp T."/>
            <person name="Martin F.M."/>
            <person name="Miettinen O."/>
            <person name="Hibbett D.S."/>
            <person name="Nagy L.G."/>
        </authorList>
    </citation>
    <scope>NUCLEOTIDE SEQUENCE [LARGE SCALE GENOMIC DNA]</scope>
    <source>
        <strain evidence="1 2">NL-1719</strain>
    </source>
</reference>
<proteinExistence type="predicted"/>
<accession>A0ACD3AXY6</accession>
<sequence length="591" mass="66992">MHASMSSTTTTTTTTYALPATPFILHRRRRLSIPSRHDRRRRCQPLPHSIEALDLCASSPTQNLASLRFLILNYLAELETRLTQFQSPDFEAWKAKGETKIEEARQRVQMALEMLQSIRNDVCSHLPDFHFNSAVEGWVNSLPEVRVSPVLNEMRSHFPDIQDVRSKLQLPDMPQIPHLPDVLPDMQDVRNHLHAMPALQEMCSKLDDIRNRIHDLDFHWVPVLSNHLQNLRSHLASIEFPDVSNFAASSILSDVLDSFLSSELVSDLMDAAHEVKEGEGILEKAALDIAHAVKRSLEGSRLIAYTDLPKQWRNNPFVVHGYRFIPIERWPLIIMSVFALHNETMNIHTHLIPFAVWSLDLIPFAHPIKNSAFNLFSSSPFPHAATSSLVDLPEQMFMSFALLCLFSSAVWHTMAGCAHAASMDFCARVDYVGIGWLISASVATVVYYGFQCNPDIGYFFLAVCFFTGLAGNIFPFMKWFNQIEYRGWRIVFFLSMAFSAVAPLATLSIMHSPKAMVSFVLPITPSFVSYLVGLMFYALHIPERFIPERVRVHLDRCGIGSHCIWHCFIVLAVSQHKSGMASMREGMQCLA</sequence>
<evidence type="ECO:0000313" key="2">
    <source>
        <dbReference type="Proteomes" id="UP000308600"/>
    </source>
</evidence>